<evidence type="ECO:0000313" key="1">
    <source>
        <dbReference type="EMBL" id="KAK9305831.1"/>
    </source>
</evidence>
<evidence type="ECO:0000313" key="2">
    <source>
        <dbReference type="Proteomes" id="UP001432146"/>
    </source>
</evidence>
<comment type="caution">
    <text evidence="1">The sequence shown here is derived from an EMBL/GenBank/DDBJ whole genome shotgun (WGS) entry which is preliminary data.</text>
</comment>
<name>A0AAW1A9U6_9HYME</name>
<accession>A0AAW1A9U6</accession>
<dbReference type="Proteomes" id="UP001432146">
    <property type="component" value="Unassembled WGS sequence"/>
</dbReference>
<dbReference type="EMBL" id="JAWNGG020000048">
    <property type="protein sequence ID" value="KAK9305831.1"/>
    <property type="molecule type" value="Genomic_DNA"/>
</dbReference>
<gene>
    <name evidence="1" type="ORF">QLX08_003331</name>
</gene>
<proteinExistence type="predicted"/>
<organism evidence="1 2">
    <name type="scientific">Tetragonisca angustula</name>
    <dbReference type="NCBI Taxonomy" id="166442"/>
    <lineage>
        <taxon>Eukaryota</taxon>
        <taxon>Metazoa</taxon>
        <taxon>Ecdysozoa</taxon>
        <taxon>Arthropoda</taxon>
        <taxon>Hexapoda</taxon>
        <taxon>Insecta</taxon>
        <taxon>Pterygota</taxon>
        <taxon>Neoptera</taxon>
        <taxon>Endopterygota</taxon>
        <taxon>Hymenoptera</taxon>
        <taxon>Apocrita</taxon>
        <taxon>Aculeata</taxon>
        <taxon>Apoidea</taxon>
        <taxon>Anthophila</taxon>
        <taxon>Apidae</taxon>
        <taxon>Tetragonisca</taxon>
    </lineage>
</organism>
<sequence>MMCTDHLEKKIPK</sequence>
<reference evidence="1 2" key="1">
    <citation type="submission" date="2024-05" db="EMBL/GenBank/DDBJ databases">
        <title>The nuclear and mitochondrial genome assemblies of Tetragonisca angustula (Apidae: Meliponini), a tiny yet remarkable pollinator in the Neotropics.</title>
        <authorList>
            <person name="Ferrari R."/>
            <person name="Ricardo P.C."/>
            <person name="Dias F.C."/>
            <person name="Araujo N.S."/>
            <person name="Soares D.O."/>
            <person name="Zhou Q.-S."/>
            <person name="Zhu C.-D."/>
            <person name="Coutinho L."/>
            <person name="Airas M.C."/>
            <person name="Batista T.M."/>
        </authorList>
    </citation>
    <scope>NUCLEOTIDE SEQUENCE [LARGE SCALE GENOMIC DNA]</scope>
    <source>
        <strain evidence="1">ASF017062</strain>
        <tissue evidence="1">Abdomen</tissue>
    </source>
</reference>
<protein>
    <submittedName>
        <fullName evidence="1">Uncharacterized protein</fullName>
    </submittedName>
</protein>
<keyword evidence="2" id="KW-1185">Reference proteome</keyword>